<dbReference type="AlphaFoldDB" id="A0A8J6TDM1"/>
<proteinExistence type="predicted"/>
<evidence type="ECO:0000313" key="2">
    <source>
        <dbReference type="EMBL" id="MBC8208447.1"/>
    </source>
</evidence>
<reference evidence="2 3" key="1">
    <citation type="submission" date="2020-08" db="EMBL/GenBank/DDBJ databases">
        <title>Bridging the membrane lipid divide: bacteria of the FCB group superphylum have the potential to synthesize archaeal ether lipids.</title>
        <authorList>
            <person name="Villanueva L."/>
            <person name="Von Meijenfeldt F.A.B."/>
            <person name="Westbye A.B."/>
            <person name="Yadav S."/>
            <person name="Hopmans E.C."/>
            <person name="Dutilh B.E."/>
            <person name="Sinninghe Damste J.S."/>
        </authorList>
    </citation>
    <scope>NUCLEOTIDE SEQUENCE [LARGE SCALE GENOMIC DNA]</scope>
    <source>
        <strain evidence="2">NIOZ-UU81</strain>
    </source>
</reference>
<dbReference type="Pfam" id="PF01381">
    <property type="entry name" value="HTH_3"/>
    <property type="match status" value="1"/>
</dbReference>
<dbReference type="InterPro" id="IPR010982">
    <property type="entry name" value="Lambda_DNA-bd_dom_sf"/>
</dbReference>
<dbReference type="Proteomes" id="UP000599024">
    <property type="component" value="Unassembled WGS sequence"/>
</dbReference>
<dbReference type="Gene3D" id="1.10.260.40">
    <property type="entry name" value="lambda repressor-like DNA-binding domains"/>
    <property type="match status" value="1"/>
</dbReference>
<sequence>MDKIEFSQARKKLLRTQQQLADLLGVSLKAIHSYEQGWRPVPAHIERQLFFFLSKIRHEQPGDKPCWEIKKCGMKDDCPAYEFSCGHLCWFICGTRCDCTDKLNAKEKIAICRSCDILKSLLE</sequence>
<dbReference type="CDD" id="cd00093">
    <property type="entry name" value="HTH_XRE"/>
    <property type="match status" value="1"/>
</dbReference>
<dbReference type="PROSITE" id="PS50943">
    <property type="entry name" value="HTH_CROC1"/>
    <property type="match status" value="1"/>
</dbReference>
<name>A0A8J6TDM1_9BACT</name>
<dbReference type="GO" id="GO:0003677">
    <property type="term" value="F:DNA binding"/>
    <property type="evidence" value="ECO:0007669"/>
    <property type="project" value="InterPro"/>
</dbReference>
<comment type="caution">
    <text evidence="2">The sequence shown here is derived from an EMBL/GenBank/DDBJ whole genome shotgun (WGS) entry which is preliminary data.</text>
</comment>
<dbReference type="SUPFAM" id="SSF47413">
    <property type="entry name" value="lambda repressor-like DNA-binding domains"/>
    <property type="match status" value="1"/>
</dbReference>
<protein>
    <submittedName>
        <fullName evidence="2">Transcriptional regulator</fullName>
    </submittedName>
</protein>
<accession>A0A8J6TDM1</accession>
<dbReference type="InterPro" id="IPR001387">
    <property type="entry name" value="Cro/C1-type_HTH"/>
</dbReference>
<organism evidence="2 3">
    <name type="scientific">Candidatus Desulfatifera sulfidica</name>
    <dbReference type="NCBI Taxonomy" id="2841691"/>
    <lineage>
        <taxon>Bacteria</taxon>
        <taxon>Pseudomonadati</taxon>
        <taxon>Thermodesulfobacteriota</taxon>
        <taxon>Desulfobulbia</taxon>
        <taxon>Desulfobulbales</taxon>
        <taxon>Desulfobulbaceae</taxon>
        <taxon>Candidatus Desulfatifera</taxon>
    </lineage>
</organism>
<gene>
    <name evidence="2" type="ORF">H8E79_04700</name>
</gene>
<evidence type="ECO:0000313" key="3">
    <source>
        <dbReference type="Proteomes" id="UP000599024"/>
    </source>
</evidence>
<evidence type="ECO:0000259" key="1">
    <source>
        <dbReference type="PROSITE" id="PS50943"/>
    </source>
</evidence>
<feature type="domain" description="HTH cro/C1-type" evidence="1">
    <location>
        <begin position="8"/>
        <end position="37"/>
    </location>
</feature>
<dbReference type="EMBL" id="JACNLK010000040">
    <property type="protein sequence ID" value="MBC8208447.1"/>
    <property type="molecule type" value="Genomic_DNA"/>
</dbReference>